<dbReference type="SMART" id="SM00543">
    <property type="entry name" value="MIF4G"/>
    <property type="match status" value="1"/>
</dbReference>
<feature type="region of interest" description="Disordered" evidence="1">
    <location>
        <begin position="505"/>
        <end position="559"/>
    </location>
</feature>
<accession>A0A836I0A5</accession>
<comment type="caution">
    <text evidence="3">The sequence shown here is derived from an EMBL/GenBank/DDBJ whole genome shotgun (WGS) entry which is preliminary data.</text>
</comment>
<evidence type="ECO:0000256" key="1">
    <source>
        <dbReference type="SAM" id="MobiDB-lite"/>
    </source>
</evidence>
<dbReference type="Pfam" id="PF02854">
    <property type="entry name" value="MIF4G"/>
    <property type="match status" value="1"/>
</dbReference>
<dbReference type="EMBL" id="JAFJZO010000015">
    <property type="protein sequence ID" value="KAG5509037.1"/>
    <property type="molecule type" value="Genomic_DNA"/>
</dbReference>
<dbReference type="PANTHER" id="PTHR23253:SF73">
    <property type="entry name" value="MIF4G DOMAIN-CONTAINING PROTEIN"/>
    <property type="match status" value="1"/>
</dbReference>
<dbReference type="GO" id="GO:0016281">
    <property type="term" value="C:eukaryotic translation initiation factor 4F complex"/>
    <property type="evidence" value="ECO:0007669"/>
    <property type="project" value="TreeGrafter"/>
</dbReference>
<evidence type="ECO:0000259" key="2">
    <source>
        <dbReference type="SMART" id="SM00543"/>
    </source>
</evidence>
<organism evidence="3 4">
    <name type="scientific">Porcisia hertigi</name>
    <dbReference type="NCBI Taxonomy" id="2761500"/>
    <lineage>
        <taxon>Eukaryota</taxon>
        <taxon>Discoba</taxon>
        <taxon>Euglenozoa</taxon>
        <taxon>Kinetoplastea</taxon>
        <taxon>Metakinetoplastina</taxon>
        <taxon>Trypanosomatida</taxon>
        <taxon>Trypanosomatidae</taxon>
        <taxon>Leishmaniinae</taxon>
        <taxon>Porcisia</taxon>
    </lineage>
</organism>
<dbReference type="KEGG" id="phet:94292074"/>
<sequence>MMLMEAQTSRSLIERERRTESVFRPPKFTKSLPPHKKTLTATARPWYPTSADTEKKLPAPPRFILAPPTALGQSPDVKPKVAPVVAPLTDMPTQSPQSSLFSPLSTPVHTFFHTITEVATAARVYPVGMFMSVRRDASHTPHGVLRWCVQQYLEVPTLKVPKHLELSMSEVLNSEDGISRGALGSGLKGRTRAKPVRQVHHKVMSVLSRITPQKFTELLQELMQLPLRQADEAELREIVKVFFDKAVQEPEYSGLYARLFSELCEMKDSERELEAELRDRLFCNRINRELLHICDEEFRRPIELSADERVDRTTGKPYSEEEVDMKRTRLKNRLVGNIKFMGELLKIKLVTESVVENMFKLLVGGFDPSNPLEREDYVYEVFSTLIHTVGPILKDCRPYLLARYLGVAKVVETSHPRLRIRFLMMNLGDMNKKQGWVTSERVMREVDSYDDLHRSSCMKHVDSVASTSLLQSSILTPSEDNATQRFDFALPRPASVVLRDTSGLGNSISVSPSSPSNSPTFSRTYVPPKPAALTPSQLHPSNGASGQNMPERRSPASVYVRPSSDLHVSRTLHDAPPSALLCRGRPSTAGVTEVVNIQEVAQQLMQNFNDPKEEATVLHGIGEMSLKNKVLCLTWWLRQVTTDTSRFNERQRITELLSALLTSCPSFQPNDLISAIIEWIRFDIEKAEYHQCPRMFENIGHMIQRCYAADVSALPKIAEVQNLLHLGLFNVMLHDLTTTNGTDQMVTLVKSALSISTSLLNTIVDRRCERATLRVALQCRFRLLPYLLSLSNVSESGILGTGTSSGCRTPTTPHLRQSPLMESVSSVGHYDPLSQCMLFHKVTDDAEFVVLRRSRVDASERNAAWKASLVNLALAETGNGSTVSQLVQMSKVIGALLACSTISVKGSNLLSATEVDELVSEILKRRSSPLFQAMVAMEVIMHHTLSVSGLKPRKSIRVRQLRLMYARWCTLNILDTSVVMNLLHSLHAPESGADVYAVYHNALVDAELPWATVLTYLS</sequence>
<dbReference type="GeneID" id="94292074"/>
<protein>
    <recommendedName>
        <fullName evidence="2">MIF4G domain-containing protein</fullName>
    </recommendedName>
</protein>
<feature type="domain" description="MIF4G" evidence="2">
    <location>
        <begin position="200"/>
        <end position="434"/>
    </location>
</feature>
<feature type="compositionally biased region" description="Low complexity" evidence="1">
    <location>
        <begin position="507"/>
        <end position="522"/>
    </location>
</feature>
<dbReference type="Proteomes" id="UP000674318">
    <property type="component" value="Unassembled WGS sequence"/>
</dbReference>
<dbReference type="InterPro" id="IPR003890">
    <property type="entry name" value="MIF4G-like_typ-3"/>
</dbReference>
<name>A0A836I0A5_9TRYP</name>
<dbReference type="InterPro" id="IPR016024">
    <property type="entry name" value="ARM-type_fold"/>
</dbReference>
<keyword evidence="4" id="KW-1185">Reference proteome</keyword>
<dbReference type="Gene3D" id="1.25.40.180">
    <property type="match status" value="1"/>
</dbReference>
<dbReference type="PANTHER" id="PTHR23253">
    <property type="entry name" value="EUKARYOTIC TRANSLATION INITIATION FACTOR 4 GAMMA"/>
    <property type="match status" value="1"/>
</dbReference>
<evidence type="ECO:0000313" key="4">
    <source>
        <dbReference type="Proteomes" id="UP000674318"/>
    </source>
</evidence>
<dbReference type="RefSeq" id="XP_067758344.1">
    <property type="nucleotide sequence ID" value="XM_067901997.1"/>
</dbReference>
<evidence type="ECO:0000313" key="3">
    <source>
        <dbReference type="EMBL" id="KAG5509037.1"/>
    </source>
</evidence>
<reference evidence="3 4" key="1">
    <citation type="submission" date="2021-02" db="EMBL/GenBank/DDBJ databases">
        <title>Porcisia hertigi Genome sequencing and assembly.</title>
        <authorList>
            <person name="Almutairi H."/>
            <person name="Gatherer D."/>
        </authorList>
    </citation>
    <scope>NUCLEOTIDE SEQUENCE [LARGE SCALE GENOMIC DNA]</scope>
    <source>
        <strain evidence="3 4">C119</strain>
    </source>
</reference>
<gene>
    <name evidence="3" type="ORF">JKF63_06044</name>
</gene>
<dbReference type="FunFam" id="1.25.40.180:FF:000086">
    <property type="entry name" value="Eukaryotic initiation factor 4a, putative"/>
    <property type="match status" value="1"/>
</dbReference>
<dbReference type="AlphaFoldDB" id="A0A836I0A5"/>
<dbReference type="GO" id="GO:0003729">
    <property type="term" value="F:mRNA binding"/>
    <property type="evidence" value="ECO:0007669"/>
    <property type="project" value="TreeGrafter"/>
</dbReference>
<feature type="compositionally biased region" description="Polar residues" evidence="1">
    <location>
        <begin position="534"/>
        <end position="548"/>
    </location>
</feature>
<dbReference type="GO" id="GO:0003743">
    <property type="term" value="F:translation initiation factor activity"/>
    <property type="evidence" value="ECO:0007669"/>
    <property type="project" value="TreeGrafter"/>
</dbReference>
<dbReference type="OrthoDB" id="514777at2759"/>
<dbReference type="SUPFAM" id="SSF48371">
    <property type="entry name" value="ARM repeat"/>
    <property type="match status" value="1"/>
</dbReference>
<proteinExistence type="predicted"/>